<dbReference type="InterPro" id="IPR032834">
    <property type="entry name" value="NatK-like_C"/>
</dbReference>
<feature type="transmembrane region" description="Helical" evidence="1">
    <location>
        <begin position="91"/>
        <end position="108"/>
    </location>
</feature>
<proteinExistence type="predicted"/>
<feature type="transmembrane region" description="Helical" evidence="1">
    <location>
        <begin position="128"/>
        <end position="147"/>
    </location>
</feature>
<evidence type="ECO:0000256" key="1">
    <source>
        <dbReference type="SAM" id="Phobius"/>
    </source>
</evidence>
<dbReference type="PANTHER" id="PTHR40448">
    <property type="entry name" value="TWO-COMPONENT SENSOR HISTIDINE KINASE"/>
    <property type="match status" value="1"/>
</dbReference>
<protein>
    <submittedName>
        <fullName evidence="3">GHKL domain-containing protein</fullName>
    </submittedName>
</protein>
<dbReference type="RefSeq" id="WP_159750320.1">
    <property type="nucleotide sequence ID" value="NZ_WUQX01000001.1"/>
</dbReference>
<evidence type="ECO:0000313" key="3">
    <source>
        <dbReference type="EMBL" id="MXP75003.1"/>
    </source>
</evidence>
<dbReference type="AlphaFoldDB" id="A0A7X3MEP7"/>
<feature type="domain" description="Sensor histidine kinase NatK-like C-terminal" evidence="2">
    <location>
        <begin position="336"/>
        <end position="434"/>
    </location>
</feature>
<feature type="transmembrane region" description="Helical" evidence="1">
    <location>
        <begin position="36"/>
        <end position="57"/>
    </location>
</feature>
<dbReference type="InterPro" id="IPR036890">
    <property type="entry name" value="HATPase_C_sf"/>
</dbReference>
<keyword evidence="1" id="KW-0812">Transmembrane</keyword>
<reference evidence="3 4" key="1">
    <citation type="submission" date="2019-12" db="EMBL/GenBank/DDBJ databases">
        <title>Sporaefaciens musculi gen. nov., sp. nov., a novel bacterium isolated from the caecum of an obese mouse.</title>
        <authorList>
            <person name="Rasmussen T.S."/>
            <person name="Streidl T."/>
            <person name="Hitch T.C.A."/>
            <person name="Wortmann E."/>
            <person name="Deptula P."/>
            <person name="Hansen M."/>
            <person name="Nielsen D.S."/>
            <person name="Clavel T."/>
            <person name="Vogensen F.K."/>
        </authorList>
    </citation>
    <scope>NUCLEOTIDE SEQUENCE [LARGE SCALE GENOMIC DNA]</scope>
    <source>
        <strain evidence="3 4">WCA-9-b2</strain>
    </source>
</reference>
<comment type="caution">
    <text evidence="3">The sequence shown here is derived from an EMBL/GenBank/DDBJ whole genome shotgun (WGS) entry which is preliminary data.</text>
</comment>
<gene>
    <name evidence="3" type="ORF">GN277_06295</name>
</gene>
<dbReference type="Gene3D" id="3.30.565.10">
    <property type="entry name" value="Histidine kinase-like ATPase, C-terminal domain"/>
    <property type="match status" value="1"/>
</dbReference>
<name>A0A7X3MEP7_9FIRM</name>
<dbReference type="Proteomes" id="UP000460412">
    <property type="component" value="Unassembled WGS sequence"/>
</dbReference>
<dbReference type="CDD" id="cd16935">
    <property type="entry name" value="HATPase_AgrC-ComD-like"/>
    <property type="match status" value="1"/>
</dbReference>
<dbReference type="EMBL" id="WUQX01000001">
    <property type="protein sequence ID" value="MXP75003.1"/>
    <property type="molecule type" value="Genomic_DNA"/>
</dbReference>
<dbReference type="PANTHER" id="PTHR40448:SF1">
    <property type="entry name" value="TWO-COMPONENT SENSOR HISTIDINE KINASE"/>
    <property type="match status" value="1"/>
</dbReference>
<accession>A0A7X3MEP7</accession>
<feature type="transmembrane region" description="Helical" evidence="1">
    <location>
        <begin position="63"/>
        <end position="79"/>
    </location>
</feature>
<sequence>MPKVCEDLLYSSIILPMIPLCFYPVQRYVKNRLSVLAGKIVIALLAMVSCVVLVGRIYSLGDVTDFIIYPAGIYFLYLYNREVRLSFSKKLFAFLSACLVGGFSKLYATMFDYTMHPSGNALAFSYEALGVQVLFLVFADVILYLPLTRYMGWVMENFHEEAVWKRVWCFPAFFLASTYFMYPRVYRNMYVGYVRQLYPFVLLFFTFFVVFIYFLFYVVAHSFVEKQKTEIANQMLLIQGAQYQQLLRNVEENSRIRHDFRHQLIVISELVGQKEYEKLKEYVGRYIDEEQAEMKLYSYSAALNALISYYESICLRRGIETDFAVSLPKKQQVSDQDFCVMLGNLLENAMDGVRDMEEPYIRLKIWQTASNMVAVKVENPYQGEIKKEGRHYRSSKREGFGQGLESVNMIAMKYGDMMEVLTDGGIFTVKILLQTPSGE</sequence>
<dbReference type="Pfam" id="PF14501">
    <property type="entry name" value="HATPase_c_5"/>
    <property type="match status" value="1"/>
</dbReference>
<feature type="transmembrane region" description="Helical" evidence="1">
    <location>
        <begin position="197"/>
        <end position="219"/>
    </location>
</feature>
<keyword evidence="1" id="KW-1133">Transmembrane helix</keyword>
<keyword evidence="1" id="KW-0472">Membrane</keyword>
<evidence type="ECO:0000313" key="4">
    <source>
        <dbReference type="Proteomes" id="UP000460412"/>
    </source>
</evidence>
<keyword evidence="4" id="KW-1185">Reference proteome</keyword>
<organism evidence="3 4">
    <name type="scientific">Sporofaciens musculi</name>
    <dbReference type="NCBI Taxonomy" id="2681861"/>
    <lineage>
        <taxon>Bacteria</taxon>
        <taxon>Bacillati</taxon>
        <taxon>Bacillota</taxon>
        <taxon>Clostridia</taxon>
        <taxon>Lachnospirales</taxon>
        <taxon>Lachnospiraceae</taxon>
        <taxon>Sporofaciens</taxon>
    </lineage>
</organism>
<feature type="transmembrane region" description="Helical" evidence="1">
    <location>
        <begin position="167"/>
        <end position="185"/>
    </location>
</feature>
<dbReference type="SUPFAM" id="SSF55874">
    <property type="entry name" value="ATPase domain of HSP90 chaperone/DNA topoisomerase II/histidine kinase"/>
    <property type="match status" value="1"/>
</dbReference>
<evidence type="ECO:0000259" key="2">
    <source>
        <dbReference type="Pfam" id="PF14501"/>
    </source>
</evidence>
<dbReference type="GO" id="GO:0042802">
    <property type="term" value="F:identical protein binding"/>
    <property type="evidence" value="ECO:0007669"/>
    <property type="project" value="TreeGrafter"/>
</dbReference>